<organism evidence="1 2">
    <name type="scientific">Thermocrinis minervae</name>
    <dbReference type="NCBI Taxonomy" id="381751"/>
    <lineage>
        <taxon>Bacteria</taxon>
        <taxon>Pseudomonadati</taxon>
        <taxon>Aquificota</taxon>
        <taxon>Aquificia</taxon>
        <taxon>Aquificales</taxon>
        <taxon>Aquificaceae</taxon>
        <taxon>Thermocrinis</taxon>
    </lineage>
</organism>
<reference evidence="1 2" key="1">
    <citation type="submission" date="2016-11" db="EMBL/GenBank/DDBJ databases">
        <authorList>
            <person name="Jaros S."/>
            <person name="Januszkiewicz K."/>
            <person name="Wedrychowicz H."/>
        </authorList>
    </citation>
    <scope>NUCLEOTIDE SEQUENCE [LARGE SCALE GENOMIC DNA]</scope>
    <source>
        <strain evidence="1 2">DSM 19557</strain>
    </source>
</reference>
<dbReference type="Proteomes" id="UP000189810">
    <property type="component" value="Chromosome I"/>
</dbReference>
<protein>
    <recommendedName>
        <fullName evidence="3">Dephospho-CoA kinase</fullName>
    </recommendedName>
</protein>
<accession>A0A1M6SGT6</accession>
<dbReference type="OrthoDB" id="15411at2"/>
<name>A0A1M6SGT6_9AQUI</name>
<keyword evidence="2" id="KW-1185">Reference proteome</keyword>
<gene>
    <name evidence="1" type="ORF">SAMN05444391_1026</name>
</gene>
<evidence type="ECO:0008006" key="3">
    <source>
        <dbReference type="Google" id="ProtNLM"/>
    </source>
</evidence>
<dbReference type="STRING" id="381751.SAMN05444391_1026"/>
<evidence type="ECO:0000313" key="1">
    <source>
        <dbReference type="EMBL" id="SHK44004.1"/>
    </source>
</evidence>
<dbReference type="EMBL" id="LT670846">
    <property type="protein sequence ID" value="SHK44004.1"/>
    <property type="molecule type" value="Genomic_DNA"/>
</dbReference>
<proteinExistence type="predicted"/>
<sequence>MQYDWKKYEDKLKALREFLEKADALSPEVEAKLYLPGEEGAEKDAKVPYILLCYYTKENVCHKRKIELFEYYLQEDLKDLISKITSMAEEFAMEIEHSEYGGG</sequence>
<dbReference type="AlphaFoldDB" id="A0A1M6SGT6"/>
<evidence type="ECO:0000313" key="2">
    <source>
        <dbReference type="Proteomes" id="UP000189810"/>
    </source>
</evidence>